<dbReference type="PANTHER" id="PTHR42781">
    <property type="entry name" value="SPERMIDINE/PUTRESCINE IMPORT ATP-BINDING PROTEIN POTA"/>
    <property type="match status" value="1"/>
</dbReference>
<dbReference type="PROSITE" id="PS50893">
    <property type="entry name" value="ABC_TRANSPORTER_2"/>
    <property type="match status" value="1"/>
</dbReference>
<dbReference type="Proteomes" id="UP001200513">
    <property type="component" value="Chromosome"/>
</dbReference>
<evidence type="ECO:0000256" key="11">
    <source>
        <dbReference type="ARBA" id="ARBA00057369"/>
    </source>
</evidence>
<sequence>MVSVRMEKVSKNYGKVVGIKDLSLSIKDGEYVAILGPTGAGKTTTMYILAGLISPSSGKVFFDDVDVTNIPAEDRQIGFVFEEYNLFPRMSVEKNILFGPIVKNLDLSVSRKVAYELLNLLNIKGKEKNYPDEISGGQKQRVALARAIVSNAKLLIMDDPLRALDAKIRDILQVELRKLVKDLGLTCIHATHDTHEAMRVADRILIFKDGQIVQEGTPEEIYNNPYSIYVADFLGENVSFKGKIVVENEEKYLLTENNLKLRVQTDFSSGTNVVALVPLELIDVYNKEESSNLNYDNIIPGKLIQAKLIGEFFELILDISGMKLKAYELIGKKNVPTSPNSEIVVGMDKDDFRIFELKNEKLINSEKSIEDE</sequence>
<dbReference type="GO" id="GO:0016887">
    <property type="term" value="F:ATP hydrolysis activity"/>
    <property type="evidence" value="ECO:0007669"/>
    <property type="project" value="InterPro"/>
</dbReference>
<protein>
    <recommendedName>
        <fullName evidence="9">Molybdate/tungstate import ATP-binding protein WtpC</fullName>
        <ecNumber evidence="8">7.3.2.6</ecNumber>
    </recommendedName>
</protein>
<name>A0A9Y1BRI1_9ARCH</name>
<evidence type="ECO:0000256" key="10">
    <source>
        <dbReference type="ARBA" id="ARBA00047936"/>
    </source>
</evidence>
<dbReference type="GO" id="GO:0005524">
    <property type="term" value="F:ATP binding"/>
    <property type="evidence" value="ECO:0007669"/>
    <property type="project" value="UniProtKB-KW"/>
</dbReference>
<dbReference type="GO" id="GO:0005886">
    <property type="term" value="C:plasma membrane"/>
    <property type="evidence" value="ECO:0007669"/>
    <property type="project" value="UniProtKB-SubCell"/>
</dbReference>
<evidence type="ECO:0000256" key="6">
    <source>
        <dbReference type="ARBA" id="ARBA00038307"/>
    </source>
</evidence>
<dbReference type="InterPro" id="IPR050093">
    <property type="entry name" value="ABC_SmlMolc_Importer"/>
</dbReference>
<dbReference type="InterPro" id="IPR003439">
    <property type="entry name" value="ABC_transporter-like_ATP-bd"/>
</dbReference>
<dbReference type="InterPro" id="IPR003593">
    <property type="entry name" value="AAA+_ATPase"/>
</dbReference>
<evidence type="ECO:0000256" key="4">
    <source>
        <dbReference type="ARBA" id="ARBA00022741"/>
    </source>
</evidence>
<comment type="function">
    <text evidence="11">Part of the ABC transporter complex WtpABC involved in molybdate/tungstate import. Responsible for energy coupling to the transport system.</text>
</comment>
<dbReference type="PANTHER" id="PTHR42781:SF4">
    <property type="entry name" value="SPERMIDINE_PUTRESCINE IMPORT ATP-BINDING PROTEIN POTA"/>
    <property type="match status" value="1"/>
</dbReference>
<gene>
    <name evidence="13" type="ORF">K9W46_01435</name>
</gene>
<dbReference type="EMBL" id="CP084167">
    <property type="protein sequence ID" value="UJG43863.1"/>
    <property type="molecule type" value="Genomic_DNA"/>
</dbReference>
<evidence type="ECO:0000256" key="5">
    <source>
        <dbReference type="ARBA" id="ARBA00022840"/>
    </source>
</evidence>
<comment type="subcellular location">
    <subcellularLocation>
        <location evidence="1">Cell membrane</location>
    </subcellularLocation>
</comment>
<dbReference type="EC" id="7.3.2.6" evidence="8"/>
<dbReference type="AlphaFoldDB" id="A0A9Y1BRI1"/>
<keyword evidence="5 13" id="KW-0067">ATP-binding</keyword>
<keyword evidence="2" id="KW-0813">Transport</keyword>
<comment type="subunit">
    <text evidence="7">The complex is composed of two ATP-binding proteins (WtpC), two transmembrane proteins (WtpB) and a solute-binding protein (WtpA).</text>
</comment>
<dbReference type="Pfam" id="PF00005">
    <property type="entry name" value="ABC_tran"/>
    <property type="match status" value="1"/>
</dbReference>
<dbReference type="Gene3D" id="3.40.50.300">
    <property type="entry name" value="P-loop containing nucleotide triphosphate hydrolases"/>
    <property type="match status" value="1"/>
</dbReference>
<dbReference type="GO" id="GO:1901238">
    <property type="term" value="F:ABC-type tungstate transporter activity"/>
    <property type="evidence" value="ECO:0007669"/>
    <property type="project" value="UniProtKB-EC"/>
</dbReference>
<proteinExistence type="inferred from homology"/>
<evidence type="ECO:0000256" key="8">
    <source>
        <dbReference type="ARBA" id="ARBA00039025"/>
    </source>
</evidence>
<evidence type="ECO:0000256" key="2">
    <source>
        <dbReference type="ARBA" id="ARBA00022448"/>
    </source>
</evidence>
<dbReference type="FunFam" id="3.40.50.300:FF:000425">
    <property type="entry name" value="Probable ABC transporter, ATP-binding subunit"/>
    <property type="match status" value="1"/>
</dbReference>
<reference evidence="13" key="1">
    <citation type="journal article" date="2022" name="Nat. Microbiol.">
        <title>Unique mobile elements and scalable gene flow at the prokaryote-eukaryote boundary revealed by circularized Asgard archaea genomes.</title>
        <authorList>
            <person name="Wu F."/>
            <person name="Speth D.R."/>
            <person name="Philosof A."/>
            <person name="Cremiere A."/>
            <person name="Narayanan A."/>
            <person name="Barco R.A."/>
            <person name="Connon S.A."/>
            <person name="Amend J.P."/>
            <person name="Antoshechkin I.A."/>
            <person name="Orphan V.J."/>
        </authorList>
    </citation>
    <scope>NUCLEOTIDE SEQUENCE</scope>
    <source>
        <strain evidence="13">PR6</strain>
    </source>
</reference>
<comment type="similarity">
    <text evidence="6">Belongs to the ABC transporter superfamily. Sulfate/tungstate importer (TC 3.A.1.6) family.</text>
</comment>
<evidence type="ECO:0000313" key="13">
    <source>
        <dbReference type="EMBL" id="UJG43863.1"/>
    </source>
</evidence>
<dbReference type="PROSITE" id="PS00211">
    <property type="entry name" value="ABC_TRANSPORTER_1"/>
    <property type="match status" value="1"/>
</dbReference>
<evidence type="ECO:0000256" key="9">
    <source>
        <dbReference type="ARBA" id="ARBA00041133"/>
    </source>
</evidence>
<keyword evidence="3" id="KW-0500">Molybdenum</keyword>
<dbReference type="InterPro" id="IPR017871">
    <property type="entry name" value="ABC_transporter-like_CS"/>
</dbReference>
<evidence type="ECO:0000259" key="12">
    <source>
        <dbReference type="PROSITE" id="PS50893"/>
    </source>
</evidence>
<dbReference type="SUPFAM" id="SSF52540">
    <property type="entry name" value="P-loop containing nucleoside triphosphate hydrolases"/>
    <property type="match status" value="1"/>
</dbReference>
<evidence type="ECO:0000256" key="3">
    <source>
        <dbReference type="ARBA" id="ARBA00022505"/>
    </source>
</evidence>
<keyword evidence="4" id="KW-0547">Nucleotide-binding</keyword>
<evidence type="ECO:0000256" key="1">
    <source>
        <dbReference type="ARBA" id="ARBA00004236"/>
    </source>
</evidence>
<dbReference type="InterPro" id="IPR027417">
    <property type="entry name" value="P-loop_NTPase"/>
</dbReference>
<feature type="domain" description="ABC transporter" evidence="12">
    <location>
        <begin position="4"/>
        <end position="234"/>
    </location>
</feature>
<comment type="catalytic activity">
    <reaction evidence="10">
        <text>tungstate(in) + ATP + H2O = tungstate(out) + ADP + phosphate + H(+)</text>
        <dbReference type="Rhea" id="RHEA:35027"/>
        <dbReference type="ChEBI" id="CHEBI:15377"/>
        <dbReference type="ChEBI" id="CHEBI:15378"/>
        <dbReference type="ChEBI" id="CHEBI:30616"/>
        <dbReference type="ChEBI" id="CHEBI:43474"/>
        <dbReference type="ChEBI" id="CHEBI:46502"/>
        <dbReference type="ChEBI" id="CHEBI:456216"/>
        <dbReference type="EC" id="7.3.2.6"/>
    </reaction>
</comment>
<dbReference type="SMART" id="SM00382">
    <property type="entry name" value="AAA"/>
    <property type="match status" value="1"/>
</dbReference>
<organism evidence="13">
    <name type="scientific">Candidatus Heimdallarchaeum endolithica</name>
    <dbReference type="NCBI Taxonomy" id="2876572"/>
    <lineage>
        <taxon>Archaea</taxon>
        <taxon>Promethearchaeati</taxon>
        <taxon>Candidatus Heimdallarchaeota</taxon>
        <taxon>Candidatus Heimdallarchaeia (ex Rinke et al. 2021) (nom. nud.)</taxon>
        <taxon>Candidatus Heimdallarchaeales</taxon>
        <taxon>Candidatus Heimdallarchaeaceae</taxon>
        <taxon>Candidatus Heimdallarchaeum</taxon>
    </lineage>
</organism>
<evidence type="ECO:0000256" key="7">
    <source>
        <dbReference type="ARBA" id="ARBA00038781"/>
    </source>
</evidence>
<accession>A0A9Y1BRI1</accession>